<organism evidence="2 3">
    <name type="scientific">Pseudomonas fluorescens</name>
    <dbReference type="NCBI Taxonomy" id="294"/>
    <lineage>
        <taxon>Bacteria</taxon>
        <taxon>Pseudomonadati</taxon>
        <taxon>Pseudomonadota</taxon>
        <taxon>Gammaproteobacteria</taxon>
        <taxon>Pseudomonadales</taxon>
        <taxon>Pseudomonadaceae</taxon>
        <taxon>Pseudomonas</taxon>
    </lineage>
</organism>
<name>A0A944DJU7_PSEFL</name>
<evidence type="ECO:0000313" key="2">
    <source>
        <dbReference type="EMBL" id="MBT2330157.1"/>
    </source>
</evidence>
<dbReference type="EMBL" id="JAGGOB010000032">
    <property type="protein sequence ID" value="MBT2330157.1"/>
    <property type="molecule type" value="Genomic_DNA"/>
</dbReference>
<protein>
    <submittedName>
        <fullName evidence="2">Uncharacterized protein</fullName>
    </submittedName>
</protein>
<dbReference type="AlphaFoldDB" id="A0A944DJU7"/>
<keyword evidence="1" id="KW-0812">Transmembrane</keyword>
<keyword evidence="1" id="KW-1133">Transmembrane helix</keyword>
<evidence type="ECO:0000256" key="1">
    <source>
        <dbReference type="SAM" id="Phobius"/>
    </source>
</evidence>
<dbReference type="Proteomes" id="UP000692896">
    <property type="component" value="Unassembled WGS sequence"/>
</dbReference>
<evidence type="ECO:0000313" key="3">
    <source>
        <dbReference type="Proteomes" id="UP000692896"/>
    </source>
</evidence>
<feature type="transmembrane region" description="Helical" evidence="1">
    <location>
        <begin position="248"/>
        <end position="266"/>
    </location>
</feature>
<proteinExistence type="predicted"/>
<reference evidence="2" key="1">
    <citation type="submission" date="2021-03" db="EMBL/GenBank/DDBJ databases">
        <title>Genomic analysis provides insights into the functional capacity of soil bacteria communities inhabiting an altitudinal gradient in the Atacama Desert.</title>
        <authorList>
            <person name="Gonzalez M."/>
            <person name="Maldonado J."/>
            <person name="Maza F."/>
            <person name="Hodar C."/>
            <person name="Cortes M."/>
            <person name="Palma R."/>
            <person name="Andreani C."/>
            <person name="Gaete A."/>
            <person name="Vasquez-Dean J."/>
            <person name="Acuna V."/>
            <person name="Aguado M."/>
            <person name="Mandakovic D."/>
            <person name="Latorre M."/>
            <person name="Orellana A."/>
            <person name="Gutierrez R."/>
            <person name="Montecino M."/>
            <person name="Allende M."/>
            <person name="Maass A."/>
            <person name="Cambiazo V."/>
        </authorList>
    </citation>
    <scope>NUCLEOTIDE SEQUENCE</scope>
    <source>
        <strain evidence="2">ISL-25</strain>
    </source>
</reference>
<sequence>MASMERQQAQLIYLLEYAMARTVRLVACQPGLPSPSRSVDNILAVIHQDDASQLPALFSNPPNLKESWLFDAFRNAKQAITAINLRNVRATRRANQPTYQLFEKHIADAREYLERDLDGALPCIRECFNNPARYTSEGLEQLAELHLIARKIKRLLTIFASRSLSILLSGWTVTALLVITLASVPVLYYLNVYKGSDAPSISAAAPKVVSKAREDIAVITTAATAPEDGVLERTSHVVELLWGVVDNVSKLLAALAAAWGVVLSRLSR</sequence>
<gene>
    <name evidence="2" type="ORF">J7E47_15675</name>
</gene>
<keyword evidence="1" id="KW-0472">Membrane</keyword>
<dbReference type="RefSeq" id="WP_214912842.1">
    <property type="nucleotide sequence ID" value="NZ_JAGGNX010000004.1"/>
</dbReference>
<accession>A0A944DJU7</accession>
<feature type="transmembrane region" description="Helical" evidence="1">
    <location>
        <begin position="164"/>
        <end position="190"/>
    </location>
</feature>
<comment type="caution">
    <text evidence="2">The sequence shown here is derived from an EMBL/GenBank/DDBJ whole genome shotgun (WGS) entry which is preliminary data.</text>
</comment>